<evidence type="ECO:0000313" key="3">
    <source>
        <dbReference type="Proteomes" id="UP000248714"/>
    </source>
</evidence>
<dbReference type="InterPro" id="IPR038461">
    <property type="entry name" value="Schlafen_AlbA_2_dom_sf"/>
</dbReference>
<proteinExistence type="predicted"/>
<feature type="domain" description="Schlafen AlbA-2" evidence="1">
    <location>
        <begin position="34"/>
        <end position="164"/>
    </location>
</feature>
<accession>A0ABX9DX96</accession>
<dbReference type="Proteomes" id="UP000248714">
    <property type="component" value="Unassembled WGS sequence"/>
</dbReference>
<comment type="caution">
    <text evidence="2">The sequence shown here is derived from an EMBL/GenBank/DDBJ whole genome shotgun (WGS) entry which is preliminary data.</text>
</comment>
<dbReference type="Gene3D" id="3.30.950.30">
    <property type="entry name" value="Schlafen, AAA domain"/>
    <property type="match status" value="1"/>
</dbReference>
<reference evidence="2 3" key="1">
    <citation type="submission" date="2018-06" db="EMBL/GenBank/DDBJ databases">
        <title>Genomic Encyclopedia of Type Strains, Phase IV (KMG-IV): sequencing the most valuable type-strain genomes for metagenomic binning, comparative biology and taxonomic classification.</title>
        <authorList>
            <person name="Goeker M."/>
        </authorList>
    </citation>
    <scope>NUCLEOTIDE SEQUENCE [LARGE SCALE GENOMIC DNA]</scope>
    <source>
        <strain evidence="2 3">DSM 45479</strain>
    </source>
</reference>
<dbReference type="GO" id="GO:0003677">
    <property type="term" value="F:DNA binding"/>
    <property type="evidence" value="ECO:0007669"/>
    <property type="project" value="UniProtKB-KW"/>
</dbReference>
<dbReference type="Pfam" id="PF04326">
    <property type="entry name" value="SLFN_AlbA_2"/>
    <property type="match status" value="1"/>
</dbReference>
<dbReference type="InterPro" id="IPR007421">
    <property type="entry name" value="Schlafen_AlbA_2_dom"/>
</dbReference>
<keyword evidence="2" id="KW-0238">DNA-binding</keyword>
<organism evidence="2 3">
    <name type="scientific">Lentzea atacamensis</name>
    <dbReference type="NCBI Taxonomy" id="531938"/>
    <lineage>
        <taxon>Bacteria</taxon>
        <taxon>Bacillati</taxon>
        <taxon>Actinomycetota</taxon>
        <taxon>Actinomycetes</taxon>
        <taxon>Pseudonocardiales</taxon>
        <taxon>Pseudonocardiaceae</taxon>
        <taxon>Lentzea</taxon>
    </lineage>
</organism>
<name>A0ABX9DX96_9PSEU</name>
<sequence>MALMWSRIHAELGLSPQPLTYAMVEQAIAQGVRENEDLDWKRDLAWKKDLPPDAKEKKKREFAKDVAAMANTRGGLIVFGVSEENERPVKLLGVPNSEQDRQAMRSFTHKYLRPLVDSLVIEPLNGEDDAPGLIVVSVPPSPDAPHVIGEKNEMGIPHRDGSDTLWMSEGQLERAYRDRFSRRADDRAALTALIDGLVPEIDFDKGVWLAVAARPIAPLPLLSRRPQREQVSTTLRTALQLASEVFGRGQGRVPVLNELLSGDAVNNARHGLRRWVIRSNHYSTDAQERVNWALVELHHDGSIALAISLGAFTQGVEIVGTSPTAMQVHLKIVDAAIAEAVTLAATHARGLGTVGTILARAALLTSKAAVSAPLEAIDNQLIGGMSSLYQRVPGSRAVRNPVAVEAGFSAEDDVAALRGVARQLADDLNHQFGTSGSTIPD</sequence>
<dbReference type="EMBL" id="QLTT01000015">
    <property type="protein sequence ID" value="RAS59217.1"/>
    <property type="molecule type" value="Genomic_DNA"/>
</dbReference>
<keyword evidence="3" id="KW-1185">Reference proteome</keyword>
<evidence type="ECO:0000259" key="1">
    <source>
        <dbReference type="Pfam" id="PF04326"/>
    </source>
</evidence>
<gene>
    <name evidence="2" type="ORF">C8D87_11577</name>
</gene>
<evidence type="ECO:0000313" key="2">
    <source>
        <dbReference type="EMBL" id="RAS59217.1"/>
    </source>
</evidence>
<dbReference type="RefSeq" id="WP_112232165.1">
    <property type="nucleotide sequence ID" value="NZ_QLTT01000015.1"/>
</dbReference>
<protein>
    <submittedName>
        <fullName evidence="2">DNA-binding protein</fullName>
    </submittedName>
</protein>